<dbReference type="OrthoDB" id="9076938at2"/>
<evidence type="ECO:0000313" key="1">
    <source>
        <dbReference type="EMBL" id="RUO18919.1"/>
    </source>
</evidence>
<evidence type="ECO:0008006" key="3">
    <source>
        <dbReference type="Google" id="ProtNLM"/>
    </source>
</evidence>
<dbReference type="RefSeq" id="WP_126793685.1">
    <property type="nucleotide sequence ID" value="NZ_PIPI01000007.1"/>
</dbReference>
<dbReference type="AlphaFoldDB" id="A0A432VRR8"/>
<organism evidence="1 2">
    <name type="scientific">Aliidiomarina haloalkalitolerans</name>
    <dbReference type="NCBI Taxonomy" id="859059"/>
    <lineage>
        <taxon>Bacteria</taxon>
        <taxon>Pseudomonadati</taxon>
        <taxon>Pseudomonadota</taxon>
        <taxon>Gammaproteobacteria</taxon>
        <taxon>Alteromonadales</taxon>
        <taxon>Idiomarinaceae</taxon>
        <taxon>Aliidiomarina</taxon>
    </lineage>
</organism>
<accession>A0A432VRR8</accession>
<gene>
    <name evidence="1" type="ORF">CWE06_10015</name>
</gene>
<reference evidence="1 2" key="1">
    <citation type="journal article" date="2011" name="Front. Microbiol.">
        <title>Genomic signatures of strain selection and enhancement in Bacillus atrophaeus var. globigii, a historical biowarfare simulant.</title>
        <authorList>
            <person name="Gibbons H.S."/>
            <person name="Broomall S.M."/>
            <person name="McNew L.A."/>
            <person name="Daligault H."/>
            <person name="Chapman C."/>
            <person name="Bruce D."/>
            <person name="Karavis M."/>
            <person name="Krepps M."/>
            <person name="McGregor P.A."/>
            <person name="Hong C."/>
            <person name="Park K.H."/>
            <person name="Akmal A."/>
            <person name="Feldman A."/>
            <person name="Lin J.S."/>
            <person name="Chang W.E."/>
            <person name="Higgs B.W."/>
            <person name="Demirev P."/>
            <person name="Lindquist J."/>
            <person name="Liem A."/>
            <person name="Fochler E."/>
            <person name="Read T.D."/>
            <person name="Tapia R."/>
            <person name="Johnson S."/>
            <person name="Bishop-Lilly K.A."/>
            <person name="Detter C."/>
            <person name="Han C."/>
            <person name="Sozhamannan S."/>
            <person name="Rosenzweig C.N."/>
            <person name="Skowronski E.W."/>
        </authorList>
    </citation>
    <scope>NUCLEOTIDE SEQUENCE [LARGE SCALE GENOMIC DNA]</scope>
    <source>
        <strain evidence="1 2">AK5</strain>
    </source>
</reference>
<comment type="caution">
    <text evidence="1">The sequence shown here is derived from an EMBL/GenBank/DDBJ whole genome shotgun (WGS) entry which is preliminary data.</text>
</comment>
<dbReference type="EMBL" id="PIPI01000007">
    <property type="protein sequence ID" value="RUO18919.1"/>
    <property type="molecule type" value="Genomic_DNA"/>
</dbReference>
<protein>
    <recommendedName>
        <fullName evidence="3">DUF4747 domain-containing protein</fullName>
    </recommendedName>
</protein>
<proteinExistence type="predicted"/>
<keyword evidence="2" id="KW-1185">Reference proteome</keyword>
<evidence type="ECO:0000313" key="2">
    <source>
        <dbReference type="Proteomes" id="UP000288212"/>
    </source>
</evidence>
<dbReference type="Proteomes" id="UP000288212">
    <property type="component" value="Unassembled WGS sequence"/>
</dbReference>
<name>A0A432VRR8_9GAMM</name>
<sequence>MINPNEKTITFDFYSIGLAAESQFDFFGFLNAIVQRGGYGQAWEDGPYAYELRDVAVVNGIVRGEFAKFRRNLLPHIGQPGGAERQIDLQEKEALIEKNYFSYRPADNLLTYQLNGHASREAKFAEYLSTVVGEAIVFNPLIQANAIQRLLTGQLTPTALHLTFSRPTNREMYPEDEFGCRLLDLLDEVGGANISLKITSHKTAADVERRSLEERAKSFASAFARSPIIRTAKVTAVRDGVDHPIDLIADRIRSRQNVAMGSRYPIRTAVFAAMEAAFVEQRDALYEVIGEPGNRID</sequence>